<feature type="transmembrane region" description="Helical" evidence="1">
    <location>
        <begin position="37"/>
        <end position="55"/>
    </location>
</feature>
<proteinExistence type="predicted"/>
<evidence type="ECO:0000256" key="1">
    <source>
        <dbReference type="SAM" id="Phobius"/>
    </source>
</evidence>
<keyword evidence="1" id="KW-0812">Transmembrane</keyword>
<gene>
    <name evidence="2" type="ORF">HB844_08130</name>
</gene>
<keyword evidence="1" id="KW-1133">Transmembrane helix</keyword>
<dbReference type="AlphaFoldDB" id="A0A841YF79"/>
<keyword evidence="1" id="KW-0472">Membrane</keyword>
<sequence>MNKTPKKMTGGIFLLVYAVWYIYLMVIVLSTKATLGLPLWLEILLVLSVGILIAYHIKGRRFWFAAIMGSILIFLLISLMFSII</sequence>
<dbReference type="Proteomes" id="UP000571128">
    <property type="component" value="Unassembled WGS sequence"/>
</dbReference>
<accession>A0A841YF79</accession>
<evidence type="ECO:0000313" key="3">
    <source>
        <dbReference type="Proteomes" id="UP000571128"/>
    </source>
</evidence>
<name>A0A841YF79_9LIST</name>
<dbReference type="RefSeq" id="WP_007543602.1">
    <property type="nucleotide sequence ID" value="NZ_JAARPY010000007.1"/>
</dbReference>
<comment type="caution">
    <text evidence="2">The sequence shown here is derived from an EMBL/GenBank/DDBJ whole genome shotgun (WGS) entry which is preliminary data.</text>
</comment>
<feature type="transmembrane region" description="Helical" evidence="1">
    <location>
        <begin position="62"/>
        <end position="83"/>
    </location>
</feature>
<organism evidence="2 3">
    <name type="scientific">Listeria fleischmannii</name>
    <dbReference type="NCBI Taxonomy" id="1069827"/>
    <lineage>
        <taxon>Bacteria</taxon>
        <taxon>Bacillati</taxon>
        <taxon>Bacillota</taxon>
        <taxon>Bacilli</taxon>
        <taxon>Bacillales</taxon>
        <taxon>Listeriaceae</taxon>
        <taxon>Listeria</taxon>
    </lineage>
</organism>
<feature type="transmembrane region" description="Helical" evidence="1">
    <location>
        <begin position="12"/>
        <end position="31"/>
    </location>
</feature>
<evidence type="ECO:0000313" key="2">
    <source>
        <dbReference type="EMBL" id="MBC1398834.1"/>
    </source>
</evidence>
<protein>
    <submittedName>
        <fullName evidence="2">Uncharacterized protein</fullName>
    </submittedName>
</protein>
<dbReference type="EMBL" id="JAARPY010000007">
    <property type="protein sequence ID" value="MBC1398834.1"/>
    <property type="molecule type" value="Genomic_DNA"/>
</dbReference>
<reference evidence="2 3" key="1">
    <citation type="submission" date="2020-03" db="EMBL/GenBank/DDBJ databases">
        <title>Soil Listeria distribution.</title>
        <authorList>
            <person name="Liao J."/>
            <person name="Wiedmann M."/>
        </authorList>
    </citation>
    <scope>NUCLEOTIDE SEQUENCE [LARGE SCALE GENOMIC DNA]</scope>
    <source>
        <strain evidence="2 3">FSL L7-1645</strain>
    </source>
</reference>